<sequence length="393" mass="44033">MNKRLAILLPLLLPGLSFARDWEFSGSIENTLWLSNEIPPAFLEFDEGYLYDPSLSLSLDYQPDPRFYLHATATYDQGFDPGTKTDGELRLDALILRYQPFGDNTLNLQAGKFPTFVGNWTPNHNYYDDPFLLASLPYAANNGINTQNPNDQSPSAIEARASADTPNIHRAKENWSSLIWGPAYSNGFAAFGSTEHWDYAFEVKNTALGSNPDEWHLGEGDFAEPTFSGRIGYRPDAAWAFGLSGSYGPYLDADASDKWAPGISRDDFYQTLIGLDARWAHHDWILSGEAFYANYDALGEDLQSFSYYLQARYKAAPGFWLAGRFGQTFSNEVTVPSGSEKPWSPDLLRAELAAGWRITPDLLLKGQYAYTLVTNNLSYPNKNLFALSLGYRF</sequence>
<feature type="chain" id="PRO_5038008785" description="Porin" evidence="1">
    <location>
        <begin position="20"/>
        <end position="393"/>
    </location>
</feature>
<keyword evidence="3" id="KW-1185">Reference proteome</keyword>
<organism evidence="2 3">
    <name type="scientific">Roseibacillus persicicus</name>
    <dbReference type="NCBI Taxonomy" id="454148"/>
    <lineage>
        <taxon>Bacteria</taxon>
        <taxon>Pseudomonadati</taxon>
        <taxon>Verrucomicrobiota</taxon>
        <taxon>Verrucomicrobiia</taxon>
        <taxon>Verrucomicrobiales</taxon>
        <taxon>Verrucomicrobiaceae</taxon>
        <taxon>Roseibacillus</taxon>
    </lineage>
</organism>
<evidence type="ECO:0008006" key="4">
    <source>
        <dbReference type="Google" id="ProtNLM"/>
    </source>
</evidence>
<comment type="caution">
    <text evidence="2">The sequence shown here is derived from an EMBL/GenBank/DDBJ whole genome shotgun (WGS) entry which is preliminary data.</text>
</comment>
<name>A0A918TMK1_9BACT</name>
<accession>A0A918TMK1</accession>
<dbReference type="SUPFAM" id="SSF56935">
    <property type="entry name" value="Porins"/>
    <property type="match status" value="1"/>
</dbReference>
<feature type="signal peptide" evidence="1">
    <location>
        <begin position="1"/>
        <end position="19"/>
    </location>
</feature>
<keyword evidence="1" id="KW-0732">Signal</keyword>
<evidence type="ECO:0000313" key="3">
    <source>
        <dbReference type="Proteomes" id="UP000644507"/>
    </source>
</evidence>
<proteinExistence type="predicted"/>
<gene>
    <name evidence="2" type="ORF">GCM10007100_21810</name>
</gene>
<dbReference type="AlphaFoldDB" id="A0A918TMK1"/>
<reference evidence="2" key="1">
    <citation type="journal article" date="2014" name="Int. J. Syst. Evol. Microbiol.">
        <title>Complete genome sequence of Corynebacterium casei LMG S-19264T (=DSM 44701T), isolated from a smear-ripened cheese.</title>
        <authorList>
            <consortium name="US DOE Joint Genome Institute (JGI-PGF)"/>
            <person name="Walter F."/>
            <person name="Albersmeier A."/>
            <person name="Kalinowski J."/>
            <person name="Ruckert C."/>
        </authorList>
    </citation>
    <scope>NUCLEOTIDE SEQUENCE</scope>
    <source>
        <strain evidence="2">KCTC 12988</strain>
    </source>
</reference>
<evidence type="ECO:0000256" key="1">
    <source>
        <dbReference type="SAM" id="SignalP"/>
    </source>
</evidence>
<dbReference type="RefSeq" id="WP_189569978.1">
    <property type="nucleotide sequence ID" value="NZ_BMXI01000008.1"/>
</dbReference>
<dbReference type="Proteomes" id="UP000644507">
    <property type="component" value="Unassembled WGS sequence"/>
</dbReference>
<reference evidence="2" key="2">
    <citation type="submission" date="2020-09" db="EMBL/GenBank/DDBJ databases">
        <authorList>
            <person name="Sun Q."/>
            <person name="Kim S."/>
        </authorList>
    </citation>
    <scope>NUCLEOTIDE SEQUENCE</scope>
    <source>
        <strain evidence="2">KCTC 12988</strain>
    </source>
</reference>
<protein>
    <recommendedName>
        <fullName evidence="4">Porin</fullName>
    </recommendedName>
</protein>
<evidence type="ECO:0000313" key="2">
    <source>
        <dbReference type="EMBL" id="GHC54886.1"/>
    </source>
</evidence>
<dbReference type="EMBL" id="BMXI01000008">
    <property type="protein sequence ID" value="GHC54886.1"/>
    <property type="molecule type" value="Genomic_DNA"/>
</dbReference>